<dbReference type="AlphaFoldDB" id="A3U537"/>
<dbReference type="Gene3D" id="3.30.70.1070">
    <property type="entry name" value="Sporulation related repeat"/>
    <property type="match status" value="1"/>
</dbReference>
<proteinExistence type="predicted"/>
<dbReference type="KEGG" id="cat:CA2559_01325"/>
<evidence type="ECO:0000259" key="1">
    <source>
        <dbReference type="Pfam" id="PF05036"/>
    </source>
</evidence>
<sequence length="130" mass="15211">MSRLNIQILYKTLFFILVSSQISIAQQGNIKVEQDAKLPQLLEKRIDMSKNNELGERFKIQLYYGNNQKASNTITSFRSKFGEWPSEVVYETPNYKVWVGNFRNKLEADRALLKIKEQFPSAFIFKPERG</sequence>
<organism evidence="2 3">
    <name type="scientific">Croceibacter atlanticus (strain ATCC BAA-628 / JCM 21780 / CIP 108009 / IAM 15332 / KCTC 12090 / HTCC2559)</name>
    <dbReference type="NCBI Taxonomy" id="216432"/>
    <lineage>
        <taxon>Bacteria</taxon>
        <taxon>Pseudomonadati</taxon>
        <taxon>Bacteroidota</taxon>
        <taxon>Flavobacteriia</taxon>
        <taxon>Flavobacteriales</taxon>
        <taxon>Flavobacteriaceae</taxon>
        <taxon>Croceibacter</taxon>
    </lineage>
</organism>
<feature type="domain" description="SPOR" evidence="1">
    <location>
        <begin position="56"/>
        <end position="125"/>
    </location>
</feature>
<dbReference type="Proteomes" id="UP000002297">
    <property type="component" value="Chromosome"/>
</dbReference>
<dbReference type="GeneID" id="89452066"/>
<dbReference type="Pfam" id="PF05036">
    <property type="entry name" value="SPOR"/>
    <property type="match status" value="1"/>
</dbReference>
<name>A3U537_CROAH</name>
<reference evidence="2 3" key="1">
    <citation type="journal article" date="2010" name="J. Bacteriol.">
        <title>The complete genome sequence of Croceibacter atlanticus HTCC2559T.</title>
        <authorList>
            <person name="Oh H.M."/>
            <person name="Kang I."/>
            <person name="Ferriera S."/>
            <person name="Giovannoni S.J."/>
            <person name="Cho J.C."/>
        </authorList>
    </citation>
    <scope>NUCLEOTIDE SEQUENCE [LARGE SCALE GENOMIC DNA]</scope>
    <source>
        <strain evidence="3">ATCC BAA-628 / HTCC2559 / KCTC 12090</strain>
    </source>
</reference>
<dbReference type="eggNOG" id="ENOG5032RMV">
    <property type="taxonomic scope" value="Bacteria"/>
</dbReference>
<dbReference type="InterPro" id="IPR007730">
    <property type="entry name" value="SPOR-like_dom"/>
</dbReference>
<dbReference type="OrthoDB" id="2473397at2"/>
<dbReference type="RefSeq" id="WP_013186032.1">
    <property type="nucleotide sequence ID" value="NC_014230.1"/>
</dbReference>
<gene>
    <name evidence="2" type="ordered locus">CA2559_01325</name>
</gene>
<dbReference type="InterPro" id="IPR036680">
    <property type="entry name" value="SPOR-like_sf"/>
</dbReference>
<evidence type="ECO:0000313" key="3">
    <source>
        <dbReference type="Proteomes" id="UP000002297"/>
    </source>
</evidence>
<dbReference type="GO" id="GO:0042834">
    <property type="term" value="F:peptidoglycan binding"/>
    <property type="evidence" value="ECO:0007669"/>
    <property type="project" value="InterPro"/>
</dbReference>
<dbReference type="EMBL" id="CP002046">
    <property type="protein sequence ID" value="EAP87354.1"/>
    <property type="molecule type" value="Genomic_DNA"/>
</dbReference>
<dbReference type="STRING" id="216432.CA2559_01325"/>
<keyword evidence="3" id="KW-1185">Reference proteome</keyword>
<protein>
    <recommendedName>
        <fullName evidence="1">SPOR domain-containing protein</fullName>
    </recommendedName>
</protein>
<accession>A3U537</accession>
<dbReference type="HOGENOM" id="CLU_106289_1_0_10"/>
<evidence type="ECO:0000313" key="2">
    <source>
        <dbReference type="EMBL" id="EAP87354.1"/>
    </source>
</evidence>